<evidence type="ECO:0000256" key="2">
    <source>
        <dbReference type="ARBA" id="ARBA00022801"/>
    </source>
</evidence>
<name>A0A0H3N6A1_CLODC</name>
<gene>
    <name evidence="4" type="ordered locus">CD196_1296</name>
</gene>
<dbReference type="EMBL" id="FN538970">
    <property type="protein sequence ID" value="CBA62461.1"/>
    <property type="molecule type" value="Genomic_DNA"/>
</dbReference>
<dbReference type="Proteomes" id="UP000002068">
    <property type="component" value="Chromosome"/>
</dbReference>
<evidence type="ECO:0000256" key="1">
    <source>
        <dbReference type="ARBA" id="ARBA00006336"/>
    </source>
</evidence>
<dbReference type="KEGG" id="cdc:CD196_1296"/>
<evidence type="ECO:0000259" key="3">
    <source>
        <dbReference type="Pfam" id="PF00857"/>
    </source>
</evidence>
<dbReference type="Gene3D" id="3.40.50.850">
    <property type="entry name" value="Isochorismatase-like"/>
    <property type="match status" value="1"/>
</dbReference>
<dbReference type="PANTHER" id="PTHR43540">
    <property type="entry name" value="PEROXYUREIDOACRYLATE/UREIDOACRYLATE AMIDOHYDROLASE-RELATED"/>
    <property type="match status" value="1"/>
</dbReference>
<accession>A0A0H3N6A1</accession>
<feature type="domain" description="Isochorismatase-like" evidence="3">
    <location>
        <begin position="4"/>
        <end position="170"/>
    </location>
</feature>
<dbReference type="HOGENOM" id="CLU_068979_5_1_9"/>
<reference evidence="4 5" key="1">
    <citation type="journal article" date="2009" name="Genome Biol.">
        <title>Comparative genome and phenotypic analysis of Clostridium difficile 027 strains provides insight into the evolution of a hypervirulent bacterium.</title>
        <authorList>
            <person name="Stabler R.A."/>
            <person name="He M."/>
            <person name="Dawson L."/>
            <person name="Martin M."/>
            <person name="Valiente E."/>
            <person name="Corton C."/>
            <person name="Lawley T.D."/>
            <person name="Sebaihia M."/>
            <person name="Quail M.A."/>
            <person name="Rose G."/>
            <person name="Gerding D.N."/>
            <person name="Gibert M."/>
            <person name="Popoff M.R."/>
            <person name="Parkhill J."/>
            <person name="Dougan G."/>
            <person name="Wren B.W."/>
        </authorList>
    </citation>
    <scope>NUCLEOTIDE SEQUENCE [LARGE SCALE GENOMIC DNA]</scope>
    <source>
        <strain evidence="4 5">CD196</strain>
    </source>
</reference>
<dbReference type="SUPFAM" id="SSF52499">
    <property type="entry name" value="Isochorismatase-like hydrolases"/>
    <property type="match status" value="1"/>
</dbReference>
<dbReference type="InterPro" id="IPR000868">
    <property type="entry name" value="Isochorismatase-like_dom"/>
</dbReference>
<dbReference type="RefSeq" id="WP_009889225.1">
    <property type="nucleotide sequence ID" value="NC_013315.1"/>
</dbReference>
<dbReference type="InterPro" id="IPR036380">
    <property type="entry name" value="Isochorismatase-like_sf"/>
</dbReference>
<dbReference type="GO" id="GO:0016787">
    <property type="term" value="F:hydrolase activity"/>
    <property type="evidence" value="ECO:0007669"/>
    <property type="project" value="UniProtKB-KW"/>
</dbReference>
<dbReference type="PANTHER" id="PTHR43540:SF1">
    <property type="entry name" value="ISOCHORISMATASE HYDROLASE"/>
    <property type="match status" value="1"/>
</dbReference>
<proteinExistence type="inferred from homology"/>
<evidence type="ECO:0000313" key="4">
    <source>
        <dbReference type="EMBL" id="CBA62461.1"/>
    </source>
</evidence>
<sequence length="184" mass="21102">MSIALILIDIQNDYFKNGKCELFQSEETAENAKKILLFFRKNNLPVIHIQHISTDKTASFFLPNTHGSEINKIVFPLDNEEIIIKHTPDSFFETDLQSILEKKNITNLVICGMMSHMCIDTSVRTAKKLRYDITLISDACTTKNLSWNNIEINANTVHQVFMASLQNSFADVKNTDKFLSNYHK</sequence>
<dbReference type="AlphaFoldDB" id="A0A0H3N6A1"/>
<protein>
    <submittedName>
        <fullName evidence="4">Isochorismatase</fullName>
    </submittedName>
</protein>
<evidence type="ECO:0000313" key="5">
    <source>
        <dbReference type="Proteomes" id="UP000002068"/>
    </source>
</evidence>
<organism evidence="4 5">
    <name type="scientific">Clostridioides difficile (strain CD196)</name>
    <name type="common">Peptoclostridium difficile</name>
    <dbReference type="NCBI Taxonomy" id="645462"/>
    <lineage>
        <taxon>Bacteria</taxon>
        <taxon>Bacillati</taxon>
        <taxon>Bacillota</taxon>
        <taxon>Clostridia</taxon>
        <taxon>Peptostreptococcales</taxon>
        <taxon>Peptostreptococcaceae</taxon>
        <taxon>Clostridioides</taxon>
    </lineage>
</organism>
<dbReference type="InterPro" id="IPR050272">
    <property type="entry name" value="Isochorismatase-like_hydrls"/>
</dbReference>
<dbReference type="CDD" id="cd01014">
    <property type="entry name" value="nicotinamidase_related"/>
    <property type="match status" value="1"/>
</dbReference>
<dbReference type="Pfam" id="PF00857">
    <property type="entry name" value="Isochorismatase"/>
    <property type="match status" value="1"/>
</dbReference>
<keyword evidence="2" id="KW-0378">Hydrolase</keyword>
<comment type="similarity">
    <text evidence="1">Belongs to the isochorismatase family.</text>
</comment>